<dbReference type="EMBL" id="NHYD01000192">
    <property type="protein sequence ID" value="PPQ94931.1"/>
    <property type="molecule type" value="Genomic_DNA"/>
</dbReference>
<dbReference type="OrthoDB" id="2972837at2759"/>
<evidence type="ECO:0000259" key="3">
    <source>
        <dbReference type="Pfam" id="PF20153"/>
    </source>
</evidence>
<evidence type="ECO:0000256" key="1">
    <source>
        <dbReference type="SAM" id="MobiDB-lite"/>
    </source>
</evidence>
<sequence>MSEKPQNEEQAESAEKDSSSKPTMWKCGEAYQYPIPKPDGNPWEIVLEALLKKDKVQCDAWKDEVQNLLIFAGLFSAVVTSFVVQSYQSLRPDSGDLTVVLLARLVSQLGDAANTTTSLDTLVSPSPASSSDIRVNTFWFLSLVLSLTTVLIGIVSLQWLREHQRYSESLSPRLALGIFQMRSEALEKCGAHSFFAGIIDFLIELSPRIAIPVAVVTGLTVSFIIATTALPTLQCFPVSLRRPLSNSSVPVPCPYKSPQSLAFRRLATFSPHVFKHAHDLIVRLIFWLTIHVPSLLNRLLLRGPYLDSGDTWRHRIFSNRAYLFWASQHWIEFDRTWLILRNEHFDITRTKAEGDRSTQSLLSDPIYDSVRALGTAIHGNEHHENVIFASYHCFQDLSLSPEDDGEYPDQHLQACYRDLVPTWNSPIANIASIVIDPSFELLHDIHTVLFLRLPGLFYKAINPSHVFGKHMLELHTRILGDLYAHQPRTLSTSTLKTQTGFFHWYTINMASLHFDPDMQDAFFEQFFMIFDSFVRTTVKTKNVDDILNTFHTHSDLDDFISLAAYLTWRTTQTHIGCDKKRDGGLKLLLSALNRMSSALIDYTSVDRDPGIPDFVFCCSALYLKRVWQEKPRLATFSTFSPVILELSTFFGAFHRDILLPYESQLDEDRFIRIYGSFVNERSLPRRFFNPENNFERFAKTVKSIITADAVLSDESSELNEMVEGEDRVGSDSSDLRKSNSSFRFERFNLHADALV</sequence>
<comment type="caution">
    <text evidence="4">The sequence shown here is derived from an EMBL/GenBank/DDBJ whole genome shotgun (WGS) entry which is preliminary data.</text>
</comment>
<dbReference type="InterPro" id="IPR045338">
    <property type="entry name" value="DUF6535"/>
</dbReference>
<evidence type="ECO:0000256" key="2">
    <source>
        <dbReference type="SAM" id="Phobius"/>
    </source>
</evidence>
<protein>
    <recommendedName>
        <fullName evidence="3">DUF6535 domain-containing protein</fullName>
    </recommendedName>
</protein>
<organism evidence="4 5">
    <name type="scientific">Psilocybe cyanescens</name>
    <dbReference type="NCBI Taxonomy" id="93625"/>
    <lineage>
        <taxon>Eukaryota</taxon>
        <taxon>Fungi</taxon>
        <taxon>Dikarya</taxon>
        <taxon>Basidiomycota</taxon>
        <taxon>Agaricomycotina</taxon>
        <taxon>Agaricomycetes</taxon>
        <taxon>Agaricomycetidae</taxon>
        <taxon>Agaricales</taxon>
        <taxon>Agaricineae</taxon>
        <taxon>Strophariaceae</taxon>
        <taxon>Psilocybe</taxon>
    </lineage>
</organism>
<proteinExistence type="predicted"/>
<feature type="region of interest" description="Disordered" evidence="1">
    <location>
        <begin position="1"/>
        <end position="24"/>
    </location>
</feature>
<keyword evidence="2" id="KW-1133">Transmembrane helix</keyword>
<name>A0A409XW11_PSICY</name>
<keyword evidence="2" id="KW-0472">Membrane</keyword>
<gene>
    <name evidence="4" type="ORF">CVT25_004417</name>
</gene>
<dbReference type="AlphaFoldDB" id="A0A409XW11"/>
<feature type="transmembrane region" description="Helical" evidence="2">
    <location>
        <begin position="209"/>
        <end position="233"/>
    </location>
</feature>
<keyword evidence="5" id="KW-1185">Reference proteome</keyword>
<dbReference type="InParanoid" id="A0A409XW11"/>
<feature type="domain" description="DUF6535" evidence="3">
    <location>
        <begin position="43"/>
        <end position="204"/>
    </location>
</feature>
<feature type="transmembrane region" description="Helical" evidence="2">
    <location>
        <begin position="68"/>
        <end position="87"/>
    </location>
</feature>
<evidence type="ECO:0000313" key="4">
    <source>
        <dbReference type="EMBL" id="PPQ94931.1"/>
    </source>
</evidence>
<keyword evidence="2" id="KW-0812">Transmembrane</keyword>
<evidence type="ECO:0000313" key="5">
    <source>
        <dbReference type="Proteomes" id="UP000283269"/>
    </source>
</evidence>
<dbReference type="Proteomes" id="UP000283269">
    <property type="component" value="Unassembled WGS sequence"/>
</dbReference>
<dbReference type="Pfam" id="PF20153">
    <property type="entry name" value="DUF6535"/>
    <property type="match status" value="1"/>
</dbReference>
<feature type="transmembrane region" description="Helical" evidence="2">
    <location>
        <begin position="138"/>
        <end position="160"/>
    </location>
</feature>
<accession>A0A409XW11</accession>
<feature type="compositionally biased region" description="Basic and acidic residues" evidence="1">
    <location>
        <begin position="1"/>
        <end position="19"/>
    </location>
</feature>
<reference evidence="4 5" key="1">
    <citation type="journal article" date="2018" name="Evol. Lett.">
        <title>Horizontal gene cluster transfer increased hallucinogenic mushroom diversity.</title>
        <authorList>
            <person name="Reynolds H.T."/>
            <person name="Vijayakumar V."/>
            <person name="Gluck-Thaler E."/>
            <person name="Korotkin H.B."/>
            <person name="Matheny P.B."/>
            <person name="Slot J.C."/>
        </authorList>
    </citation>
    <scope>NUCLEOTIDE SEQUENCE [LARGE SCALE GENOMIC DNA]</scope>
    <source>
        <strain evidence="4 5">2631</strain>
    </source>
</reference>